<reference evidence="2" key="1">
    <citation type="journal article" date="2019" name="Int. J. Syst. Evol. Microbiol.">
        <title>The Global Catalogue of Microorganisms (GCM) 10K type strain sequencing project: providing services to taxonomists for standard genome sequencing and annotation.</title>
        <authorList>
            <consortium name="The Broad Institute Genomics Platform"/>
            <consortium name="The Broad Institute Genome Sequencing Center for Infectious Disease"/>
            <person name="Wu L."/>
            <person name="Ma J."/>
        </authorList>
    </citation>
    <scope>NUCLEOTIDE SEQUENCE [LARGE SCALE GENOMIC DNA]</scope>
    <source>
        <strain evidence="2">JCM 30774</strain>
    </source>
</reference>
<comment type="caution">
    <text evidence="1">The sequence shown here is derived from an EMBL/GenBank/DDBJ whole genome shotgun (WGS) entry which is preliminary data.</text>
</comment>
<gene>
    <name evidence="1" type="ORF">ACFQ45_13435</name>
</gene>
<proteinExistence type="predicted"/>
<organism evidence="1 2">
    <name type="scientific">Rhodanobacter aciditrophus</name>
    <dbReference type="NCBI Taxonomy" id="1623218"/>
    <lineage>
        <taxon>Bacteria</taxon>
        <taxon>Pseudomonadati</taxon>
        <taxon>Pseudomonadota</taxon>
        <taxon>Gammaproteobacteria</taxon>
        <taxon>Lysobacterales</taxon>
        <taxon>Rhodanobacteraceae</taxon>
        <taxon>Rhodanobacter</taxon>
    </lineage>
</organism>
<evidence type="ECO:0000313" key="1">
    <source>
        <dbReference type="EMBL" id="MFD1384376.1"/>
    </source>
</evidence>
<evidence type="ECO:0000313" key="2">
    <source>
        <dbReference type="Proteomes" id="UP001597059"/>
    </source>
</evidence>
<evidence type="ECO:0008006" key="3">
    <source>
        <dbReference type="Google" id="ProtNLM"/>
    </source>
</evidence>
<dbReference type="EMBL" id="JBHTMN010000014">
    <property type="protein sequence ID" value="MFD1384376.1"/>
    <property type="molecule type" value="Genomic_DNA"/>
</dbReference>
<dbReference type="SUPFAM" id="SSF159888">
    <property type="entry name" value="YdhG-like"/>
    <property type="match status" value="1"/>
</dbReference>
<accession>A0ABW4B4F1</accession>
<name>A0ABW4B4F1_9GAMM</name>
<keyword evidence="2" id="KW-1185">Reference proteome</keyword>
<dbReference type="Proteomes" id="UP001597059">
    <property type="component" value="Unassembled WGS sequence"/>
</dbReference>
<sequence>MLTTLNPSALKDCSVTPNDHVSTDLQTLTELIFAIAPEAALIQEKGVSVFYLTDRWLFAIAPHQHNLCLYYSADVDMTQFADRLSNTHLGDHCIIINDLDMVNLNVLVELLAVVKVDIQRKLIPSQALH</sequence>
<protein>
    <recommendedName>
        <fullName evidence="3">DUF1801 domain-containing protein</fullName>
    </recommendedName>
</protein>
<dbReference type="RefSeq" id="WP_377368531.1">
    <property type="nucleotide sequence ID" value="NZ_JBHTMN010000014.1"/>
</dbReference>